<keyword evidence="4" id="KW-1185">Reference proteome</keyword>
<gene>
    <name evidence="3" type="primary">nlhH_1</name>
    <name evidence="3" type="ORF">CA54_09790</name>
</gene>
<keyword evidence="3" id="KW-0378">Hydrolase</keyword>
<evidence type="ECO:0000313" key="4">
    <source>
        <dbReference type="Proteomes" id="UP000320735"/>
    </source>
</evidence>
<evidence type="ECO:0000256" key="1">
    <source>
        <dbReference type="SAM" id="SignalP"/>
    </source>
</evidence>
<dbReference type="SUPFAM" id="SSF53474">
    <property type="entry name" value="alpha/beta-Hydrolases"/>
    <property type="match status" value="1"/>
</dbReference>
<feature type="domain" description="BD-FAE-like" evidence="2">
    <location>
        <begin position="62"/>
        <end position="248"/>
    </location>
</feature>
<dbReference type="InterPro" id="IPR050466">
    <property type="entry name" value="Carboxylest/Gibb_receptor"/>
</dbReference>
<evidence type="ECO:0000313" key="3">
    <source>
        <dbReference type="EMBL" id="TWU12161.1"/>
    </source>
</evidence>
<protein>
    <submittedName>
        <fullName evidence="3">Carboxylesterase NlhH</fullName>
        <ecNumber evidence="3">3.1.1.1</ecNumber>
    </submittedName>
</protein>
<feature type="signal peptide" evidence="1">
    <location>
        <begin position="1"/>
        <end position="35"/>
    </location>
</feature>
<dbReference type="InterPro" id="IPR049492">
    <property type="entry name" value="BD-FAE-like_dom"/>
</dbReference>
<evidence type="ECO:0000259" key="2">
    <source>
        <dbReference type="Pfam" id="PF20434"/>
    </source>
</evidence>
<dbReference type="OrthoDB" id="265201at2"/>
<dbReference type="AlphaFoldDB" id="A0A5C6BKX1"/>
<dbReference type="EMBL" id="SJPP01000001">
    <property type="protein sequence ID" value="TWU12161.1"/>
    <property type="molecule type" value="Genomic_DNA"/>
</dbReference>
<dbReference type="GO" id="GO:0106435">
    <property type="term" value="F:carboxylesterase activity"/>
    <property type="evidence" value="ECO:0007669"/>
    <property type="project" value="UniProtKB-EC"/>
</dbReference>
<proteinExistence type="predicted"/>
<dbReference type="InterPro" id="IPR029058">
    <property type="entry name" value="AB_hydrolase_fold"/>
</dbReference>
<organism evidence="3 4">
    <name type="scientific">Symmachiella macrocystis</name>
    <dbReference type="NCBI Taxonomy" id="2527985"/>
    <lineage>
        <taxon>Bacteria</taxon>
        <taxon>Pseudomonadati</taxon>
        <taxon>Planctomycetota</taxon>
        <taxon>Planctomycetia</taxon>
        <taxon>Planctomycetales</taxon>
        <taxon>Planctomycetaceae</taxon>
        <taxon>Symmachiella</taxon>
    </lineage>
</organism>
<dbReference type="EC" id="3.1.1.1" evidence="3"/>
<comment type="caution">
    <text evidence="3">The sequence shown here is derived from an EMBL/GenBank/DDBJ whole genome shotgun (WGS) entry which is preliminary data.</text>
</comment>
<dbReference type="PANTHER" id="PTHR23024:SF577">
    <property type="entry name" value="CARBOXYLESTERASE 2-RELATED"/>
    <property type="match status" value="1"/>
</dbReference>
<name>A0A5C6BKX1_9PLAN</name>
<keyword evidence="1" id="KW-0732">Signal</keyword>
<feature type="chain" id="PRO_5022673076" evidence="1">
    <location>
        <begin position="36"/>
        <end position="319"/>
    </location>
</feature>
<reference evidence="3 4" key="1">
    <citation type="submission" date="2019-02" db="EMBL/GenBank/DDBJ databases">
        <title>Deep-cultivation of Planctomycetes and their phenomic and genomic characterization uncovers novel biology.</title>
        <authorList>
            <person name="Wiegand S."/>
            <person name="Jogler M."/>
            <person name="Boedeker C."/>
            <person name="Pinto D."/>
            <person name="Vollmers J."/>
            <person name="Rivas-Marin E."/>
            <person name="Kohn T."/>
            <person name="Peeters S.H."/>
            <person name="Heuer A."/>
            <person name="Rast P."/>
            <person name="Oberbeckmann S."/>
            <person name="Bunk B."/>
            <person name="Jeske O."/>
            <person name="Meyerdierks A."/>
            <person name="Storesund J.E."/>
            <person name="Kallscheuer N."/>
            <person name="Luecker S."/>
            <person name="Lage O.M."/>
            <person name="Pohl T."/>
            <person name="Merkel B.J."/>
            <person name="Hornburger P."/>
            <person name="Mueller R.-W."/>
            <person name="Bruemmer F."/>
            <person name="Labrenz M."/>
            <person name="Spormann A.M."/>
            <person name="Op Den Camp H."/>
            <person name="Overmann J."/>
            <person name="Amann R."/>
            <person name="Jetten M.S.M."/>
            <person name="Mascher T."/>
            <person name="Medema M.H."/>
            <person name="Devos D.P."/>
            <person name="Kaster A.-K."/>
            <person name="Ovreas L."/>
            <person name="Rohde M."/>
            <person name="Galperin M.Y."/>
            <person name="Jogler C."/>
        </authorList>
    </citation>
    <scope>NUCLEOTIDE SEQUENCE [LARGE SCALE GENOMIC DNA]</scope>
    <source>
        <strain evidence="3 4">CA54</strain>
    </source>
</reference>
<dbReference type="Pfam" id="PF20434">
    <property type="entry name" value="BD-FAE"/>
    <property type="match status" value="1"/>
</dbReference>
<sequence length="319" mass="35628" precursor="true">MPNFPRNKSASNGYFKIAAASLATFVVLLNGSCFADDEMPPPTLTNVSYGPHKRNVFDFWQAKSDAPTPLAIYFHGGGFGVFDKSKIVKKWPVTVRALLDAKISVAAANYRLIQHKPLPAAFHDSRRAVQFLRTKAADWSIDASRVSAWGGSAGAQIAMYLAFHEEMADPHSDDPVERQSTRLTCVATRDGQTSRDYQWWVDHIPEYDKPHRDFHAMFGVETREEFLKRMVDVSALSLITKDDPPIYMHYAMTPNAPVPVPTPGNPRAAISFQGHHVVFGLELKKNMDELGVEANLDYPGSKSPYRSVEQFFIAKLKGN</sequence>
<dbReference type="PANTHER" id="PTHR23024">
    <property type="entry name" value="ARYLACETAMIDE DEACETYLASE"/>
    <property type="match status" value="1"/>
</dbReference>
<dbReference type="RefSeq" id="WP_146369668.1">
    <property type="nucleotide sequence ID" value="NZ_SJPP01000001.1"/>
</dbReference>
<dbReference type="Proteomes" id="UP000320735">
    <property type="component" value="Unassembled WGS sequence"/>
</dbReference>
<accession>A0A5C6BKX1</accession>
<dbReference type="Gene3D" id="3.40.50.1820">
    <property type="entry name" value="alpha/beta hydrolase"/>
    <property type="match status" value="1"/>
</dbReference>